<feature type="chain" id="PRO_5001648484" evidence="13">
    <location>
        <begin position="18"/>
        <end position="151"/>
    </location>
</feature>
<keyword evidence="10" id="KW-0472">Membrane</keyword>
<evidence type="ECO:0000256" key="12">
    <source>
        <dbReference type="ARBA" id="ARBA00033724"/>
    </source>
</evidence>
<evidence type="ECO:0000256" key="13">
    <source>
        <dbReference type="SAM" id="SignalP"/>
    </source>
</evidence>
<dbReference type="InterPro" id="IPR037011">
    <property type="entry name" value="Phycoerythr-like_a_sf"/>
</dbReference>
<dbReference type="GO" id="GO:0015979">
    <property type="term" value="P:photosynthesis"/>
    <property type="evidence" value="ECO:0007669"/>
    <property type="project" value="UniProtKB-KW"/>
</dbReference>
<accession>A0A067YS94</accession>
<dbReference type="GO" id="GO:0009535">
    <property type="term" value="C:chloroplast thylakoid membrane"/>
    <property type="evidence" value="ECO:0007669"/>
    <property type="project" value="UniProtKB-SubCell"/>
</dbReference>
<evidence type="ECO:0000256" key="5">
    <source>
        <dbReference type="ARBA" id="ARBA00022531"/>
    </source>
</evidence>
<evidence type="ECO:0000256" key="2">
    <source>
        <dbReference type="ARBA" id="ARBA00010039"/>
    </source>
</evidence>
<comment type="similarity">
    <text evidence="2">Belongs to the phycoerythrin family.</text>
</comment>
<gene>
    <name evidence="15" type="primary">CpeA1</name>
</gene>
<dbReference type="EMBL" id="KF976863">
    <property type="protein sequence ID" value="AHH29960.1"/>
    <property type="molecule type" value="mRNA"/>
</dbReference>
<keyword evidence="9" id="KW-0793">Thylakoid</keyword>
<feature type="domain" description="Phycoerythrin alpha chain" evidence="14">
    <location>
        <begin position="59"/>
        <end position="117"/>
    </location>
</feature>
<keyword evidence="11" id="KW-0089">Bile pigment</keyword>
<dbReference type="Pfam" id="PF02972">
    <property type="entry name" value="Phycoerythr_ab"/>
    <property type="match status" value="1"/>
</dbReference>
<keyword evidence="4" id="KW-0150">Chloroplast</keyword>
<evidence type="ECO:0000256" key="6">
    <source>
        <dbReference type="ARBA" id="ARBA00022640"/>
    </source>
</evidence>
<dbReference type="GO" id="GO:0030089">
    <property type="term" value="C:phycobilisome"/>
    <property type="evidence" value="ECO:0007669"/>
    <property type="project" value="InterPro"/>
</dbReference>
<evidence type="ECO:0000256" key="8">
    <source>
        <dbReference type="ARBA" id="ARBA00022991"/>
    </source>
</evidence>
<dbReference type="Gene3D" id="3.90.510.10">
    <property type="entry name" value="Phycoerythrin alpha chain"/>
    <property type="match status" value="1"/>
</dbReference>
<dbReference type="AlphaFoldDB" id="A0A067YS94"/>
<reference evidence="15" key="1">
    <citation type="submission" date="2013-12" db="EMBL/GenBank/DDBJ databases">
        <title>Gene variety of cpeA encoding phycoerythrin alpha subunit in cryptophytes.</title>
        <authorList>
            <person name="Teng C.Y."/>
            <person name="Green B.R."/>
        </authorList>
    </citation>
    <scope>NUCLEOTIDE SEQUENCE</scope>
    <source>
        <strain evidence="15">CPCC344</strain>
    </source>
</reference>
<keyword evidence="13" id="KW-0732">Signal</keyword>
<evidence type="ECO:0000256" key="11">
    <source>
        <dbReference type="ARBA" id="ARBA00023307"/>
    </source>
</evidence>
<evidence type="ECO:0000313" key="15">
    <source>
        <dbReference type="EMBL" id="AHH29960.1"/>
    </source>
</evidence>
<keyword evidence="3" id="KW-0813">Transport</keyword>
<keyword evidence="8" id="KW-0157">Chromophore</keyword>
<evidence type="ECO:0000256" key="10">
    <source>
        <dbReference type="ARBA" id="ARBA00023136"/>
    </source>
</evidence>
<protein>
    <submittedName>
        <fullName evidence="15">Phycoerythrin alpha-subunit 1-3</fullName>
    </submittedName>
</protein>
<evidence type="ECO:0000259" key="14">
    <source>
        <dbReference type="Pfam" id="PF02972"/>
    </source>
</evidence>
<keyword evidence="6" id="KW-0934">Plastid</keyword>
<evidence type="ECO:0000256" key="9">
    <source>
        <dbReference type="ARBA" id="ARBA00023078"/>
    </source>
</evidence>
<proteinExistence type="evidence at transcript level"/>
<keyword evidence="7" id="KW-0249">Electron transport</keyword>
<sequence length="151" mass="15229">MLGRSFAVLALAGSAAAFSPMMSMEIGRREIVQAGAAAAAAAPLLRANPASAKYDQSGRAPVITIFDHRGCNRGGPNKEYTGPKAGGIDDEMCVKVALPIIQVSGAQSTAQLREAISFKAKGIDGDYKACSGITGGASCDLPGKSSGRGGA</sequence>
<feature type="signal peptide" evidence="13">
    <location>
        <begin position="1"/>
        <end position="17"/>
    </location>
</feature>
<evidence type="ECO:0000256" key="3">
    <source>
        <dbReference type="ARBA" id="ARBA00022448"/>
    </source>
</evidence>
<comment type="subcellular location">
    <subcellularLocation>
        <location evidence="1">Plastid</location>
        <location evidence="1">Chloroplast thylakoid membrane</location>
        <topology evidence="1">Peripheral membrane protein</topology>
        <orientation evidence="1">Lumenal side</orientation>
    </subcellularLocation>
</comment>
<comment type="function">
    <text evidence="12">Light-harvesting photosynthetic tetrapyrrole chromophore-protein from the phycobiliprotein complex.</text>
</comment>
<evidence type="ECO:0000256" key="7">
    <source>
        <dbReference type="ARBA" id="ARBA00022982"/>
    </source>
</evidence>
<dbReference type="InterPro" id="IPR011070">
    <property type="entry name" value="Globular_prot_asu/bsu"/>
</dbReference>
<evidence type="ECO:0000256" key="4">
    <source>
        <dbReference type="ARBA" id="ARBA00022528"/>
    </source>
</evidence>
<dbReference type="InterPro" id="IPR004228">
    <property type="entry name" value="Phycoerythr_a"/>
</dbReference>
<keyword evidence="5" id="KW-0602">Photosynthesis</keyword>
<evidence type="ECO:0000256" key="1">
    <source>
        <dbReference type="ARBA" id="ARBA00004622"/>
    </source>
</evidence>
<name>A0A067YS94_9CRYP</name>
<dbReference type="SUPFAM" id="SSF56568">
    <property type="entry name" value="Non-globular alpha+beta subunits of globular proteins"/>
    <property type="match status" value="1"/>
</dbReference>
<organism evidence="15">
    <name type="scientific">Rhodomonas minuta</name>
    <dbReference type="NCBI Taxonomy" id="1326779"/>
    <lineage>
        <taxon>Eukaryota</taxon>
        <taxon>Cryptophyceae</taxon>
        <taxon>Pyrenomonadales</taxon>
        <taxon>Pyrenomonadaceae</taxon>
        <taxon>Rhodomonas</taxon>
    </lineage>
</organism>